<feature type="domain" description="ABC transporter" evidence="9">
    <location>
        <begin position="238"/>
        <end position="478"/>
    </location>
</feature>
<organism evidence="10 11">
    <name type="scientific">Marinoscillum furvescens DSM 4134</name>
    <dbReference type="NCBI Taxonomy" id="1122208"/>
    <lineage>
        <taxon>Bacteria</taxon>
        <taxon>Pseudomonadati</taxon>
        <taxon>Bacteroidota</taxon>
        <taxon>Cytophagia</taxon>
        <taxon>Cytophagales</taxon>
        <taxon>Reichenbachiellaceae</taxon>
        <taxon>Marinoscillum</taxon>
    </lineage>
</organism>
<dbReference type="InterPro" id="IPR043926">
    <property type="entry name" value="ABCG_dom"/>
</dbReference>
<feature type="transmembrane region" description="Helical" evidence="8">
    <location>
        <begin position="602"/>
        <end position="624"/>
    </location>
</feature>
<keyword evidence="2" id="KW-0813">Transport</keyword>
<dbReference type="Proteomes" id="UP000256779">
    <property type="component" value="Unassembled WGS sequence"/>
</dbReference>
<dbReference type="GO" id="GO:0016020">
    <property type="term" value="C:membrane"/>
    <property type="evidence" value="ECO:0007669"/>
    <property type="project" value="UniProtKB-SubCell"/>
</dbReference>
<evidence type="ECO:0000256" key="4">
    <source>
        <dbReference type="ARBA" id="ARBA00022741"/>
    </source>
</evidence>
<dbReference type="Pfam" id="PF01061">
    <property type="entry name" value="ABC2_membrane"/>
    <property type="match status" value="1"/>
</dbReference>
<dbReference type="GO" id="GO:0005524">
    <property type="term" value="F:ATP binding"/>
    <property type="evidence" value="ECO:0007669"/>
    <property type="project" value="UniProtKB-KW"/>
</dbReference>
<evidence type="ECO:0000313" key="10">
    <source>
        <dbReference type="EMBL" id="RED97941.1"/>
    </source>
</evidence>
<keyword evidence="6 8" id="KW-1133">Transmembrane helix</keyword>
<evidence type="ECO:0000313" key="11">
    <source>
        <dbReference type="Proteomes" id="UP000256779"/>
    </source>
</evidence>
<keyword evidence="5" id="KW-0067">ATP-binding</keyword>
<dbReference type="InterPro" id="IPR007791">
    <property type="entry name" value="DjlA_N"/>
</dbReference>
<dbReference type="GO" id="GO:0140359">
    <property type="term" value="F:ABC-type transporter activity"/>
    <property type="evidence" value="ECO:0007669"/>
    <property type="project" value="InterPro"/>
</dbReference>
<comment type="subcellular location">
    <subcellularLocation>
        <location evidence="1">Membrane</location>
        <topology evidence="1">Multi-pass membrane protein</topology>
    </subcellularLocation>
</comment>
<dbReference type="SMART" id="SM00382">
    <property type="entry name" value="AAA"/>
    <property type="match status" value="1"/>
</dbReference>
<dbReference type="GO" id="GO:0016887">
    <property type="term" value="F:ATP hydrolysis activity"/>
    <property type="evidence" value="ECO:0007669"/>
    <property type="project" value="InterPro"/>
</dbReference>
<evidence type="ECO:0000256" key="8">
    <source>
        <dbReference type="SAM" id="Phobius"/>
    </source>
</evidence>
<dbReference type="InterPro" id="IPR029024">
    <property type="entry name" value="TerB-like"/>
</dbReference>
<dbReference type="InterPro" id="IPR027417">
    <property type="entry name" value="P-loop_NTPase"/>
</dbReference>
<evidence type="ECO:0000256" key="1">
    <source>
        <dbReference type="ARBA" id="ARBA00004141"/>
    </source>
</evidence>
<feature type="transmembrane region" description="Helical" evidence="8">
    <location>
        <begin position="563"/>
        <end position="582"/>
    </location>
</feature>
<dbReference type="RefSeq" id="WP_115868467.1">
    <property type="nucleotide sequence ID" value="NZ_QREG01000011.1"/>
</dbReference>
<evidence type="ECO:0000256" key="2">
    <source>
        <dbReference type="ARBA" id="ARBA00022448"/>
    </source>
</evidence>
<dbReference type="InterPro" id="IPR050352">
    <property type="entry name" value="ABCG_transporters"/>
</dbReference>
<feature type="transmembrane region" description="Helical" evidence="8">
    <location>
        <begin position="707"/>
        <end position="728"/>
    </location>
</feature>
<dbReference type="Pfam" id="PF00005">
    <property type="entry name" value="ABC_tran"/>
    <property type="match status" value="1"/>
</dbReference>
<dbReference type="Pfam" id="PF19055">
    <property type="entry name" value="ABC2_membrane_7"/>
    <property type="match status" value="1"/>
</dbReference>
<dbReference type="PANTHER" id="PTHR48041:SF139">
    <property type="entry name" value="PROTEIN SCARLET"/>
    <property type="match status" value="1"/>
</dbReference>
<feature type="transmembrane region" description="Helical" evidence="8">
    <location>
        <begin position="966"/>
        <end position="986"/>
    </location>
</feature>
<sequence>MSEEILRAIVELLAIVAKEDEVTADERASIQNFLEDNLTQDSSIRFLSLFDELTANAHSPGDEAAHISEICMRINQEQTSQQKIIIILNLIIVINADGRISERENELLYLISDHLNIDKRLTDLIKAFVIFQERSKISSRNLMIVDDGNYQIPEKCQRIIRPEFDGFILILRIPNEEVYLAKYVGEHNPVLNEIPMRTNRIYNLASGSSIKFESSDPLYHSEIVNRFRSIAAEHHLTFVADQVSFKFKNGNIGLRNINIQEEGGQLIALMGGSGAGKSTLLNVLNGNDKPSEGSVRVNGVDIHVSPKKIDGVIGYVPQDDLLIEELTVFDNLYYAAKLCFKDLSGDEISELVNKTLESLGLYETRHLKVGSPLEKTISGGQRKRLNIGLELLREPSLLYVDEPTSGLSSRDSENIMDLLKELSLKGKMVFVVIHQPSEDIFKMFDKLIVLDVGGYQVYYGNPIEGISYFKQIVKMVDQSRTANPEQIFNIIESKVINEFGNFTKERKTSPEQWYAHFKEKIKLPKIKETDVIPHKTLHLPSHLKQLGIFTIRDLKSKLSNKQYLLINLLEAPILALLLAFIIRYMPEDTTTYHFSENLNIPVFFFMSVIVSLFMGLTVSAEEIIKDRKILKREAFLHLSRSSYLYSKLIILFSISAFQTATYLALGHWILEIKGMFLPFWLVLFSTSCFANLLGLNISAAFKSAVTVYILIPLLVIPQLILSGVVVNFDKLNPSITTEDKVPMIGEVMASRWAFEALAVHQFKSNAFNAMFYPQDKQMAESEFKTVYTFPRLEDDLEYIHHNIAGASEEEREIIAYKLTTLRNELNKELSKIGYDKFPQVDQLTLSNWSDELFDDTKEFLGKLVTYYNLRFKKANSTKQSKLKELTSSPEQRQVFNELKQDHHNEAVAQLVKNVATAHRILEHNNELVQKLYPIYHDPEFPDHVLDVRAQFYQPQKHFAGMYIDTLYFNVTVIWLMSIFLFVALYFDWLKKIVN</sequence>
<feature type="transmembrane region" description="Helical" evidence="8">
    <location>
        <begin position="676"/>
        <end position="695"/>
    </location>
</feature>
<comment type="caution">
    <text evidence="10">The sequence shown here is derived from an EMBL/GenBank/DDBJ whole genome shotgun (WGS) entry which is preliminary data.</text>
</comment>
<evidence type="ECO:0000256" key="5">
    <source>
        <dbReference type="ARBA" id="ARBA00022840"/>
    </source>
</evidence>
<dbReference type="PANTHER" id="PTHR48041">
    <property type="entry name" value="ABC TRANSPORTER G FAMILY MEMBER 28"/>
    <property type="match status" value="1"/>
</dbReference>
<dbReference type="InterPro" id="IPR013525">
    <property type="entry name" value="ABC2_TM"/>
</dbReference>
<evidence type="ECO:0000256" key="3">
    <source>
        <dbReference type="ARBA" id="ARBA00022692"/>
    </source>
</evidence>
<gene>
    <name evidence="10" type="ORF">C7460_11182</name>
</gene>
<accession>A0A3D9L3J7</accession>
<dbReference type="SUPFAM" id="SSF52540">
    <property type="entry name" value="P-loop containing nucleoside triphosphate hydrolases"/>
    <property type="match status" value="1"/>
</dbReference>
<keyword evidence="3 8" id="KW-0812">Transmembrane</keyword>
<name>A0A3D9L3J7_MARFU</name>
<keyword evidence="11" id="KW-1185">Reference proteome</keyword>
<dbReference type="Gene3D" id="3.40.50.300">
    <property type="entry name" value="P-loop containing nucleotide triphosphate hydrolases"/>
    <property type="match status" value="1"/>
</dbReference>
<keyword evidence="7 8" id="KW-0472">Membrane</keyword>
<dbReference type="PROSITE" id="PS50893">
    <property type="entry name" value="ABC_TRANSPORTER_2"/>
    <property type="match status" value="1"/>
</dbReference>
<dbReference type="InterPro" id="IPR003439">
    <property type="entry name" value="ABC_transporter-like_ATP-bd"/>
</dbReference>
<proteinExistence type="predicted"/>
<evidence type="ECO:0000259" key="9">
    <source>
        <dbReference type="PROSITE" id="PS50893"/>
    </source>
</evidence>
<dbReference type="InterPro" id="IPR017871">
    <property type="entry name" value="ABC_transporter-like_CS"/>
</dbReference>
<dbReference type="SUPFAM" id="SSF158682">
    <property type="entry name" value="TerB-like"/>
    <property type="match status" value="1"/>
</dbReference>
<evidence type="ECO:0000256" key="7">
    <source>
        <dbReference type="ARBA" id="ARBA00023136"/>
    </source>
</evidence>
<dbReference type="OrthoDB" id="9804819at2"/>
<dbReference type="Pfam" id="PF05099">
    <property type="entry name" value="TerB"/>
    <property type="match status" value="1"/>
</dbReference>
<dbReference type="PROSITE" id="PS00211">
    <property type="entry name" value="ABC_TRANSPORTER_1"/>
    <property type="match status" value="1"/>
</dbReference>
<dbReference type="EMBL" id="QREG01000011">
    <property type="protein sequence ID" value="RED97941.1"/>
    <property type="molecule type" value="Genomic_DNA"/>
</dbReference>
<evidence type="ECO:0000256" key="6">
    <source>
        <dbReference type="ARBA" id="ARBA00022989"/>
    </source>
</evidence>
<dbReference type="InterPro" id="IPR003593">
    <property type="entry name" value="AAA+_ATPase"/>
</dbReference>
<dbReference type="Gene3D" id="1.10.3680.10">
    <property type="entry name" value="TerB-like"/>
    <property type="match status" value="1"/>
</dbReference>
<keyword evidence="4" id="KW-0547">Nucleotide-binding</keyword>
<feature type="transmembrane region" description="Helical" evidence="8">
    <location>
        <begin position="644"/>
        <end position="670"/>
    </location>
</feature>
<dbReference type="AlphaFoldDB" id="A0A3D9L3J7"/>
<protein>
    <submittedName>
        <fullName evidence="10">ABC-type multidrug transport system ATPase subunit</fullName>
    </submittedName>
</protein>
<reference evidence="10 11" key="1">
    <citation type="submission" date="2018-07" db="EMBL/GenBank/DDBJ databases">
        <title>Genomic Encyclopedia of Type Strains, Phase IV (KMG-IV): sequencing the most valuable type-strain genomes for metagenomic binning, comparative biology and taxonomic classification.</title>
        <authorList>
            <person name="Goeker M."/>
        </authorList>
    </citation>
    <scope>NUCLEOTIDE SEQUENCE [LARGE SCALE GENOMIC DNA]</scope>
    <source>
        <strain evidence="10 11">DSM 4134</strain>
    </source>
</reference>